<dbReference type="EMBL" id="LAZR01056697">
    <property type="protein sequence ID" value="KKK73636.1"/>
    <property type="molecule type" value="Genomic_DNA"/>
</dbReference>
<gene>
    <name evidence="1" type="ORF">LCGC14_2891820</name>
</gene>
<evidence type="ECO:0000313" key="1">
    <source>
        <dbReference type="EMBL" id="KKK73636.1"/>
    </source>
</evidence>
<feature type="non-terminal residue" evidence="1">
    <location>
        <position position="1"/>
    </location>
</feature>
<sequence>LEVETTVTQLDGDDILIFLENLARLALGLAL</sequence>
<name>A0A0F9AN37_9ZZZZ</name>
<proteinExistence type="predicted"/>
<organism evidence="1">
    <name type="scientific">marine sediment metagenome</name>
    <dbReference type="NCBI Taxonomy" id="412755"/>
    <lineage>
        <taxon>unclassified sequences</taxon>
        <taxon>metagenomes</taxon>
        <taxon>ecological metagenomes</taxon>
    </lineage>
</organism>
<comment type="caution">
    <text evidence="1">The sequence shown here is derived from an EMBL/GenBank/DDBJ whole genome shotgun (WGS) entry which is preliminary data.</text>
</comment>
<reference evidence="1" key="1">
    <citation type="journal article" date="2015" name="Nature">
        <title>Complex archaea that bridge the gap between prokaryotes and eukaryotes.</title>
        <authorList>
            <person name="Spang A."/>
            <person name="Saw J.H."/>
            <person name="Jorgensen S.L."/>
            <person name="Zaremba-Niedzwiedzka K."/>
            <person name="Martijn J."/>
            <person name="Lind A.E."/>
            <person name="van Eijk R."/>
            <person name="Schleper C."/>
            <person name="Guy L."/>
            <person name="Ettema T.J."/>
        </authorList>
    </citation>
    <scope>NUCLEOTIDE SEQUENCE</scope>
</reference>
<accession>A0A0F9AN37</accession>
<dbReference type="AlphaFoldDB" id="A0A0F9AN37"/>
<protein>
    <submittedName>
        <fullName evidence="1">Uncharacterized protein</fullName>
    </submittedName>
</protein>